<dbReference type="PROSITE" id="PS51203">
    <property type="entry name" value="CS"/>
    <property type="match status" value="1"/>
</dbReference>
<comment type="similarity">
    <text evidence="1">Belongs to the SHQ1 family.</text>
</comment>
<gene>
    <name evidence="3" type="ORF">TRICI_002625</name>
</gene>
<evidence type="ECO:0000313" key="3">
    <source>
        <dbReference type="EMBL" id="KAA8915268.1"/>
    </source>
</evidence>
<comment type="caution">
    <text evidence="3">The sequence shown here is derived from an EMBL/GenBank/DDBJ whole genome shotgun (WGS) entry which is preliminary data.</text>
</comment>
<dbReference type="Proteomes" id="UP000761534">
    <property type="component" value="Unassembled WGS sequence"/>
</dbReference>
<dbReference type="Pfam" id="PF21413">
    <property type="entry name" value="SHQ1-like_CS"/>
    <property type="match status" value="1"/>
</dbReference>
<dbReference type="Pfam" id="PF04925">
    <property type="entry name" value="SHQ1"/>
    <property type="match status" value="1"/>
</dbReference>
<dbReference type="GO" id="GO:0005737">
    <property type="term" value="C:cytoplasm"/>
    <property type="evidence" value="ECO:0007669"/>
    <property type="project" value="TreeGrafter"/>
</dbReference>
<reference evidence="3" key="1">
    <citation type="journal article" date="2019" name="G3 (Bethesda)">
        <title>Genome Assemblies of Two Rare Opportunistic Yeast Pathogens: Diutina rugosa (syn. Candida rugosa) and Trichomonascus ciferrii (syn. Candida ciferrii).</title>
        <authorList>
            <person name="Mixao V."/>
            <person name="Saus E."/>
            <person name="Hansen A.P."/>
            <person name="Lass-Florl C."/>
            <person name="Gabaldon T."/>
        </authorList>
    </citation>
    <scope>NUCLEOTIDE SEQUENCE</scope>
    <source>
        <strain evidence="3">CBS 4856</strain>
    </source>
</reference>
<proteinExistence type="inferred from homology"/>
<dbReference type="InterPro" id="IPR048696">
    <property type="entry name" value="SHQ1-like_CS"/>
</dbReference>
<evidence type="ECO:0000259" key="2">
    <source>
        <dbReference type="PROSITE" id="PS51203"/>
    </source>
</evidence>
<dbReference type="GO" id="GO:0051082">
    <property type="term" value="F:unfolded protein binding"/>
    <property type="evidence" value="ECO:0007669"/>
    <property type="project" value="TreeGrafter"/>
</dbReference>
<dbReference type="InterPro" id="IPR008978">
    <property type="entry name" value="HSP20-like_chaperone"/>
</dbReference>
<evidence type="ECO:0000256" key="1">
    <source>
        <dbReference type="ARBA" id="ARBA00005607"/>
    </source>
</evidence>
<dbReference type="PANTHER" id="PTHR12967">
    <property type="entry name" value="PROTEIN SHQ1 HOMOLOG"/>
    <property type="match status" value="1"/>
</dbReference>
<dbReference type="OrthoDB" id="73639at2759"/>
<protein>
    <recommendedName>
        <fullName evidence="2">CS domain-containing protein</fullName>
    </recommendedName>
</protein>
<dbReference type="GO" id="GO:0005654">
    <property type="term" value="C:nucleoplasm"/>
    <property type="evidence" value="ECO:0007669"/>
    <property type="project" value="TreeGrafter"/>
</dbReference>
<dbReference type="VEuPathDB" id="FungiDB:TRICI_002625"/>
<accession>A0A642V5I0</accession>
<dbReference type="Gene3D" id="2.60.40.790">
    <property type="match status" value="1"/>
</dbReference>
<dbReference type="PANTHER" id="PTHR12967:SF0">
    <property type="entry name" value="PROTEIN SHQ1 HOMOLOG"/>
    <property type="match status" value="1"/>
</dbReference>
<dbReference type="AlphaFoldDB" id="A0A642V5I0"/>
<dbReference type="GO" id="GO:0000493">
    <property type="term" value="P:box H/ACA snoRNP assembly"/>
    <property type="evidence" value="ECO:0007669"/>
    <property type="project" value="InterPro"/>
</dbReference>
<feature type="domain" description="CS" evidence="2">
    <location>
        <begin position="1"/>
        <end position="97"/>
    </location>
</feature>
<sequence length="433" mass="49402">MLTPQFSVDQDEKNVYIDIKAPFIRTQDVEFFVDGELFIFSLHPYYLRLRFPGRLKQDDDEEQDESKLSNASYDIASSTVKIRVPKETAGEEFKDLDMITKLLARKDEPTKEKAGTKPLIQEIGGTSNKAEEIAELGEKFDWEIEQKVESNVSSNLGSKYGFDDQYSGEIGVSVMNGNSINELGDPENSTVESRSSERVSLEDHKFDPDHYLADFMDNPEISEFINWSNPMLGSAYDFRFNSEEKDLLAKLPKKSYILSAPKITYINLVSIVFAYVFDCCTTMDDHTVESAWTIGKLIPAVSCLDTNFSTLHSIVIACTRRALAYPLYRHWKLVQKVWDDVYRLLKLASNDKKVIVKVLLRVVKIFDTSDACHSVYNRILFHDYSAWVQHANEVVIRSLAHDLRKTLETLNKSSLNWLIPELEEAAVEAAQEG</sequence>
<keyword evidence="4" id="KW-1185">Reference proteome</keyword>
<dbReference type="EMBL" id="SWFS01000179">
    <property type="protein sequence ID" value="KAA8915268.1"/>
    <property type="molecule type" value="Genomic_DNA"/>
</dbReference>
<evidence type="ECO:0000313" key="4">
    <source>
        <dbReference type="Proteomes" id="UP000761534"/>
    </source>
</evidence>
<organism evidence="3 4">
    <name type="scientific">Trichomonascus ciferrii</name>
    <dbReference type="NCBI Taxonomy" id="44093"/>
    <lineage>
        <taxon>Eukaryota</taxon>
        <taxon>Fungi</taxon>
        <taxon>Dikarya</taxon>
        <taxon>Ascomycota</taxon>
        <taxon>Saccharomycotina</taxon>
        <taxon>Dipodascomycetes</taxon>
        <taxon>Dipodascales</taxon>
        <taxon>Trichomonascaceae</taxon>
        <taxon>Trichomonascus</taxon>
        <taxon>Trichomonascus ciferrii complex</taxon>
    </lineage>
</organism>
<dbReference type="InterPro" id="IPR039742">
    <property type="entry name" value="Shq1"/>
</dbReference>
<dbReference type="InterPro" id="IPR007009">
    <property type="entry name" value="Shq1_C"/>
</dbReference>
<dbReference type="InterPro" id="IPR007052">
    <property type="entry name" value="CS_dom"/>
</dbReference>
<name>A0A642V5I0_9ASCO</name>